<dbReference type="InterPro" id="IPR043132">
    <property type="entry name" value="BCAT-like_C"/>
</dbReference>
<evidence type="ECO:0000256" key="4">
    <source>
        <dbReference type="RuleBase" id="RU004106"/>
    </source>
</evidence>
<protein>
    <recommendedName>
        <fullName evidence="8">Amino acid aminotransferase</fullName>
    </recommendedName>
</protein>
<dbReference type="FunFam" id="3.20.10.10:FF:000002">
    <property type="entry name" value="D-alanine aminotransferase"/>
    <property type="match status" value="1"/>
</dbReference>
<keyword evidence="3 5" id="KW-0663">Pyridoxal phosphate</keyword>
<accession>A0A2M6W0J8</accession>
<dbReference type="PANTHER" id="PTHR42743">
    <property type="entry name" value="AMINO-ACID AMINOTRANSFERASE"/>
    <property type="match status" value="1"/>
</dbReference>
<organism evidence="6 7">
    <name type="scientific">Candidatus Magasanikbacteria bacterium CG10_big_fil_rev_8_21_14_0_10_43_6</name>
    <dbReference type="NCBI Taxonomy" id="1974650"/>
    <lineage>
        <taxon>Bacteria</taxon>
        <taxon>Candidatus Magasanikiibacteriota</taxon>
    </lineage>
</organism>
<dbReference type="Gene3D" id="3.30.470.10">
    <property type="match status" value="1"/>
</dbReference>
<dbReference type="Pfam" id="PF01063">
    <property type="entry name" value="Aminotran_4"/>
    <property type="match status" value="1"/>
</dbReference>
<dbReference type="AlphaFoldDB" id="A0A2M6W0J8"/>
<comment type="similarity">
    <text evidence="2 4">Belongs to the class-IV pyridoxal-phosphate-dependent aminotransferase family.</text>
</comment>
<dbReference type="SUPFAM" id="SSF56752">
    <property type="entry name" value="D-aminoacid aminotransferase-like PLP-dependent enzymes"/>
    <property type="match status" value="1"/>
</dbReference>
<evidence type="ECO:0000256" key="2">
    <source>
        <dbReference type="ARBA" id="ARBA00009320"/>
    </source>
</evidence>
<evidence type="ECO:0008006" key="8">
    <source>
        <dbReference type="Google" id="ProtNLM"/>
    </source>
</evidence>
<dbReference type="GO" id="GO:0008652">
    <property type="term" value="P:amino acid biosynthetic process"/>
    <property type="evidence" value="ECO:0007669"/>
    <property type="project" value="UniProtKB-ARBA"/>
</dbReference>
<evidence type="ECO:0000256" key="5">
    <source>
        <dbReference type="RuleBase" id="RU004516"/>
    </source>
</evidence>
<dbReference type="GO" id="GO:0046394">
    <property type="term" value="P:carboxylic acid biosynthetic process"/>
    <property type="evidence" value="ECO:0007669"/>
    <property type="project" value="UniProtKB-ARBA"/>
</dbReference>
<dbReference type="Proteomes" id="UP000229362">
    <property type="component" value="Unassembled WGS sequence"/>
</dbReference>
<dbReference type="InterPro" id="IPR043131">
    <property type="entry name" value="BCAT-like_N"/>
</dbReference>
<evidence type="ECO:0000256" key="3">
    <source>
        <dbReference type="ARBA" id="ARBA00022898"/>
    </source>
</evidence>
<evidence type="ECO:0000256" key="1">
    <source>
        <dbReference type="ARBA" id="ARBA00001933"/>
    </source>
</evidence>
<dbReference type="GO" id="GO:0005829">
    <property type="term" value="C:cytosol"/>
    <property type="evidence" value="ECO:0007669"/>
    <property type="project" value="TreeGrafter"/>
</dbReference>
<dbReference type="InterPro" id="IPR018300">
    <property type="entry name" value="Aminotrans_IV_CS"/>
</dbReference>
<dbReference type="GO" id="GO:0003824">
    <property type="term" value="F:catalytic activity"/>
    <property type="evidence" value="ECO:0007669"/>
    <property type="project" value="InterPro"/>
</dbReference>
<dbReference type="EMBL" id="PFBZ01000174">
    <property type="protein sequence ID" value="PIT86288.1"/>
    <property type="molecule type" value="Genomic_DNA"/>
</dbReference>
<evidence type="ECO:0000313" key="7">
    <source>
        <dbReference type="Proteomes" id="UP000229362"/>
    </source>
</evidence>
<proteinExistence type="inferred from homology"/>
<gene>
    <name evidence="6" type="ORF">COU33_04030</name>
</gene>
<dbReference type="InterPro" id="IPR050571">
    <property type="entry name" value="Class-IV_PLP-Dep_Aminotrnsfr"/>
</dbReference>
<dbReference type="InterPro" id="IPR036038">
    <property type="entry name" value="Aminotransferase-like"/>
</dbReference>
<sequence>MDAKFVSINGKIVARSEAVLPVDHIEFTYGFGVYENIRLRNGALYFTKAHIERLLHSAQVIGLAHPFSFEHIQQWIVELVKKNSIKSSNIKILLVGGAEPLLYILSLAPRFVEKKIYKTGVKAISAQYERFLPQAKTLNMLPSYILYKKATQAGAYDTILYDNECFMHEGTRSNIFFVKNDTLYTPPAEKILLGVTRHGVIECAKKHDIKVNETHIPFAGIKEYDGAFFTNTSGKIVPIRVIDEFEFNGVCELIQTLIPLFNEYIEKNAEPVLNVQL</sequence>
<dbReference type="PANTHER" id="PTHR42743:SF11">
    <property type="entry name" value="AMINODEOXYCHORISMATE LYASE"/>
    <property type="match status" value="1"/>
</dbReference>
<comment type="cofactor">
    <cofactor evidence="1 5">
        <name>pyridoxal 5'-phosphate</name>
        <dbReference type="ChEBI" id="CHEBI:597326"/>
    </cofactor>
</comment>
<dbReference type="PROSITE" id="PS00770">
    <property type="entry name" value="AA_TRANSFER_CLASS_4"/>
    <property type="match status" value="1"/>
</dbReference>
<name>A0A2M6W0J8_9BACT</name>
<evidence type="ECO:0000313" key="6">
    <source>
        <dbReference type="EMBL" id="PIT86288.1"/>
    </source>
</evidence>
<reference evidence="7" key="1">
    <citation type="submission" date="2017-09" db="EMBL/GenBank/DDBJ databases">
        <title>Depth-based differentiation of microbial function through sediment-hosted aquifers and enrichment of novel symbionts in the deep terrestrial subsurface.</title>
        <authorList>
            <person name="Probst A.J."/>
            <person name="Ladd B."/>
            <person name="Jarett J.K."/>
            <person name="Geller-Mcgrath D.E."/>
            <person name="Sieber C.M.K."/>
            <person name="Emerson J.B."/>
            <person name="Anantharaman K."/>
            <person name="Thomas B.C."/>
            <person name="Malmstrom R."/>
            <person name="Stieglmeier M."/>
            <person name="Klingl A."/>
            <person name="Woyke T."/>
            <person name="Ryan C.M."/>
            <person name="Banfield J.F."/>
        </authorList>
    </citation>
    <scope>NUCLEOTIDE SEQUENCE [LARGE SCALE GENOMIC DNA]</scope>
</reference>
<comment type="caution">
    <text evidence="6">The sequence shown here is derived from an EMBL/GenBank/DDBJ whole genome shotgun (WGS) entry which is preliminary data.</text>
</comment>
<dbReference type="Gene3D" id="3.20.10.10">
    <property type="entry name" value="D-amino Acid Aminotransferase, subunit A, domain 2"/>
    <property type="match status" value="1"/>
</dbReference>
<dbReference type="InterPro" id="IPR001544">
    <property type="entry name" value="Aminotrans_IV"/>
</dbReference>